<dbReference type="RefSeq" id="WP_216457849.1">
    <property type="nucleotide sequence ID" value="NZ_JAHLQL010000007.1"/>
</dbReference>
<dbReference type="Pfam" id="PF08840">
    <property type="entry name" value="BAAT_C"/>
    <property type="match status" value="1"/>
</dbReference>
<protein>
    <submittedName>
        <fullName evidence="2">Dienelactone hydrolase family protein</fullName>
    </submittedName>
</protein>
<proteinExistence type="predicted"/>
<name>A0ABS6F6M1_9CLOT</name>
<dbReference type="EMBL" id="JAHLQL010000007">
    <property type="protein sequence ID" value="MBU5593167.1"/>
    <property type="molecule type" value="Genomic_DNA"/>
</dbReference>
<dbReference type="PANTHER" id="PTHR10824">
    <property type="entry name" value="ACYL-COENZYME A THIOESTERASE-RELATED"/>
    <property type="match status" value="1"/>
</dbReference>
<gene>
    <name evidence="2" type="ORF">KQI89_15570</name>
</gene>
<reference evidence="2 3" key="1">
    <citation type="submission" date="2021-06" db="EMBL/GenBank/DDBJ databases">
        <authorList>
            <person name="Sun Q."/>
            <person name="Li D."/>
        </authorList>
    </citation>
    <scope>NUCLEOTIDE SEQUENCE [LARGE SCALE GENOMIC DNA]</scope>
    <source>
        <strain evidence="2 3">MSJ-4</strain>
    </source>
</reference>
<keyword evidence="2" id="KW-0378">Hydrolase</keyword>
<feature type="domain" description="BAAT/Acyl-CoA thioester hydrolase C-terminal" evidence="1">
    <location>
        <begin position="82"/>
        <end position="253"/>
    </location>
</feature>
<comment type="caution">
    <text evidence="2">The sequence shown here is derived from an EMBL/GenBank/DDBJ whole genome shotgun (WGS) entry which is preliminary data.</text>
</comment>
<evidence type="ECO:0000313" key="2">
    <source>
        <dbReference type="EMBL" id="MBU5593167.1"/>
    </source>
</evidence>
<accession>A0ABS6F6M1</accession>
<evidence type="ECO:0000259" key="1">
    <source>
        <dbReference type="Pfam" id="PF08840"/>
    </source>
</evidence>
<evidence type="ECO:0000313" key="3">
    <source>
        <dbReference type="Proteomes" id="UP000736583"/>
    </source>
</evidence>
<dbReference type="PANTHER" id="PTHR10824:SF4">
    <property type="entry name" value="ACYL-COENZYME A THIOESTERASE 1-LIKE"/>
    <property type="match status" value="1"/>
</dbReference>
<dbReference type="Proteomes" id="UP000736583">
    <property type="component" value="Unassembled WGS sequence"/>
</dbReference>
<keyword evidence="3" id="KW-1185">Reference proteome</keyword>
<dbReference type="GO" id="GO:0016787">
    <property type="term" value="F:hydrolase activity"/>
    <property type="evidence" value="ECO:0007669"/>
    <property type="project" value="UniProtKB-KW"/>
</dbReference>
<sequence>MKEYNFSLSEEDLDVMKVQEGYLNGFHLKKKETECKGSVITFGGSEGSSNYNMAKMMANNGYEVLSLYFFGKDNQPSQIRRIPIEFFSNVITYINKHFSSLHPLTLFGGSKGAELSLILSEYYSEIDNLILIAPSAYRFQGWDMMNDVSSWTYNNKDLSYISLKNASIIEKVKINLQYALRLTVKEKSYHDSAIENSPNIEEARIKAEKFKGNILILLGKEDGMWNSYSMAQKIKEAKPDNTEVLVYEGVGHAFGVDRVCGKYFMGGQNDLNKIALTKSCEKILDTLHIWHKK</sequence>
<organism evidence="2 3">
    <name type="scientific">Clostridium simiarum</name>
    <dbReference type="NCBI Taxonomy" id="2841506"/>
    <lineage>
        <taxon>Bacteria</taxon>
        <taxon>Bacillati</taxon>
        <taxon>Bacillota</taxon>
        <taxon>Clostridia</taxon>
        <taxon>Eubacteriales</taxon>
        <taxon>Clostridiaceae</taxon>
        <taxon>Clostridium</taxon>
    </lineage>
</organism>
<dbReference type="InterPro" id="IPR014940">
    <property type="entry name" value="BAAT_C"/>
</dbReference>